<dbReference type="AlphaFoldDB" id="A0A158JXM9"/>
<gene>
    <name evidence="1" type="ORF">AWB69_08900</name>
</gene>
<proteinExistence type="predicted"/>
<protein>
    <submittedName>
        <fullName evidence="1">Uncharacterized protein</fullName>
    </submittedName>
</protein>
<sequence>MRAVGQIAIPFPFEFDQQTWTNAVYENAVGEGFVRVPWRPMTGRSGVLKAYFHSGLAPAEAVCACFCLSH</sequence>
<evidence type="ECO:0000313" key="1">
    <source>
        <dbReference type="EMBL" id="SAL72980.1"/>
    </source>
</evidence>
<name>A0A158JXM9_9BURK</name>
<organism evidence="1 2">
    <name type="scientific">Caballeronia udeis</name>
    <dbReference type="NCBI Taxonomy" id="1232866"/>
    <lineage>
        <taxon>Bacteria</taxon>
        <taxon>Pseudomonadati</taxon>
        <taxon>Pseudomonadota</taxon>
        <taxon>Betaproteobacteria</taxon>
        <taxon>Burkholderiales</taxon>
        <taxon>Burkholderiaceae</taxon>
        <taxon>Caballeronia</taxon>
    </lineage>
</organism>
<dbReference type="EMBL" id="FCOK02000127">
    <property type="protein sequence ID" value="SAL72980.1"/>
    <property type="molecule type" value="Genomic_DNA"/>
</dbReference>
<evidence type="ECO:0000313" key="2">
    <source>
        <dbReference type="Proteomes" id="UP000054683"/>
    </source>
</evidence>
<reference evidence="1 2" key="1">
    <citation type="submission" date="2016-01" db="EMBL/GenBank/DDBJ databases">
        <authorList>
            <person name="Oliw E.H."/>
        </authorList>
    </citation>
    <scope>NUCLEOTIDE SEQUENCE [LARGE SCALE GENOMIC DNA]</scope>
    <source>
        <strain evidence="1">LMG 27134</strain>
    </source>
</reference>
<dbReference type="Proteomes" id="UP000054683">
    <property type="component" value="Unassembled WGS sequence"/>
</dbReference>
<accession>A0A158JXM9</accession>